<keyword evidence="3" id="KW-1185">Reference proteome</keyword>
<dbReference type="Proteomes" id="UP000282170">
    <property type="component" value="Chromosome"/>
</dbReference>
<keyword evidence="1" id="KW-0472">Membrane</keyword>
<dbReference type="EMBL" id="CP023407">
    <property type="protein sequence ID" value="AYL33982.1"/>
    <property type="molecule type" value="Genomic_DNA"/>
</dbReference>
<keyword evidence="1" id="KW-1133">Transmembrane helix</keyword>
<proteinExistence type="predicted"/>
<dbReference type="AlphaFoldDB" id="A0A494UFV0"/>
<reference evidence="2 3" key="1">
    <citation type="submission" date="2017-09" db="EMBL/GenBank/DDBJ databases">
        <authorList>
            <person name="Zhang H."/>
            <person name="Hu S."/>
            <person name="Xu J."/>
            <person name="He Z."/>
        </authorList>
    </citation>
    <scope>NUCLEOTIDE SEQUENCE [LARGE SCALE GENOMIC DNA]</scope>
    <source>
        <strain evidence="2 3">TXX3120</strain>
    </source>
</reference>
<keyword evidence="1" id="KW-0812">Transmembrane</keyword>
<evidence type="ECO:0000256" key="1">
    <source>
        <dbReference type="SAM" id="Phobius"/>
    </source>
</evidence>
<accession>A0A494UFV0</accession>
<evidence type="ECO:0000313" key="3">
    <source>
        <dbReference type="Proteomes" id="UP000282170"/>
    </source>
</evidence>
<evidence type="ECO:0000313" key="2">
    <source>
        <dbReference type="EMBL" id="AYL33982.1"/>
    </source>
</evidence>
<sequence>MDSEARGILRILAYFLVGFAAVMTVSVIIMLASGASLAAIHVAPLAAAACGLLLLRHTKREN</sequence>
<feature type="transmembrane region" description="Helical" evidence="1">
    <location>
        <begin position="38"/>
        <end position="55"/>
    </location>
</feature>
<organism evidence="2 3">
    <name type="scientific">Streptomyces fungicidicus</name>
    <dbReference type="NCBI Taxonomy" id="68203"/>
    <lineage>
        <taxon>Bacteria</taxon>
        <taxon>Bacillati</taxon>
        <taxon>Actinomycetota</taxon>
        <taxon>Actinomycetes</taxon>
        <taxon>Kitasatosporales</taxon>
        <taxon>Streptomycetaceae</taxon>
        <taxon>Streptomyces</taxon>
    </lineage>
</organism>
<feature type="transmembrane region" description="Helical" evidence="1">
    <location>
        <begin position="12"/>
        <end position="32"/>
    </location>
</feature>
<protein>
    <submittedName>
        <fullName evidence="2">Uncharacterized protein</fullName>
    </submittedName>
</protein>
<gene>
    <name evidence="2" type="ORF">CNQ36_00110</name>
</gene>
<name>A0A494UFV0_9ACTN</name>
<dbReference type="KEGG" id="sfug:CNQ36_00110"/>